<dbReference type="Pfam" id="PF01554">
    <property type="entry name" value="MatE"/>
    <property type="match status" value="1"/>
</dbReference>
<evidence type="ECO:0000256" key="2">
    <source>
        <dbReference type="ARBA" id="ARBA00010199"/>
    </source>
</evidence>
<dbReference type="GO" id="GO:0015297">
    <property type="term" value="F:antiporter activity"/>
    <property type="evidence" value="ECO:0007669"/>
    <property type="project" value="InterPro"/>
</dbReference>
<dbReference type="PANTHER" id="PTHR42893:SF46">
    <property type="entry name" value="PROTEIN DETOXIFICATION 44, CHLOROPLASTIC"/>
    <property type="match status" value="1"/>
</dbReference>
<evidence type="ECO:0000256" key="3">
    <source>
        <dbReference type="ARBA" id="ARBA00022692"/>
    </source>
</evidence>
<evidence type="ECO:0000256" key="1">
    <source>
        <dbReference type="ARBA" id="ARBA00004141"/>
    </source>
</evidence>
<evidence type="ECO:0000256" key="5">
    <source>
        <dbReference type="ARBA" id="ARBA00023136"/>
    </source>
</evidence>
<feature type="transmembrane region" description="Helical" evidence="6">
    <location>
        <begin position="496"/>
        <end position="515"/>
    </location>
</feature>
<evidence type="ECO:0000313" key="7">
    <source>
        <dbReference type="EMBL" id="CAD9607938.1"/>
    </source>
</evidence>
<organism evidence="7">
    <name type="scientific">Skeletonema marinoi</name>
    <dbReference type="NCBI Taxonomy" id="267567"/>
    <lineage>
        <taxon>Eukaryota</taxon>
        <taxon>Sar</taxon>
        <taxon>Stramenopiles</taxon>
        <taxon>Ochrophyta</taxon>
        <taxon>Bacillariophyta</taxon>
        <taxon>Coscinodiscophyceae</taxon>
        <taxon>Thalassiosirophycidae</taxon>
        <taxon>Thalassiosirales</taxon>
        <taxon>Skeletonemataceae</taxon>
        <taxon>Skeletonema</taxon>
        <taxon>Skeletonema marinoi-dohrnii complex</taxon>
    </lineage>
</organism>
<protein>
    <recommendedName>
        <fullName evidence="8">Multidrug and toxic compound extrusion protein</fullName>
    </recommendedName>
</protein>
<feature type="transmembrane region" description="Helical" evidence="6">
    <location>
        <begin position="462"/>
        <end position="484"/>
    </location>
</feature>
<feature type="transmembrane region" description="Helical" evidence="6">
    <location>
        <begin position="527"/>
        <end position="545"/>
    </location>
</feature>
<feature type="transmembrane region" description="Helical" evidence="6">
    <location>
        <begin position="192"/>
        <end position="210"/>
    </location>
</feature>
<accession>A0A7S2LIX6</accession>
<dbReference type="GO" id="GO:0016020">
    <property type="term" value="C:membrane"/>
    <property type="evidence" value="ECO:0007669"/>
    <property type="project" value="UniProtKB-SubCell"/>
</dbReference>
<evidence type="ECO:0000256" key="4">
    <source>
        <dbReference type="ARBA" id="ARBA00022989"/>
    </source>
</evidence>
<dbReference type="InterPro" id="IPR002528">
    <property type="entry name" value="MATE_fam"/>
</dbReference>
<feature type="transmembrane region" description="Helical" evidence="6">
    <location>
        <begin position="20"/>
        <end position="39"/>
    </location>
</feature>
<comment type="similarity">
    <text evidence="2">Belongs to the multi antimicrobial extrusion (MATE) (TC 2.A.66.1) family.</text>
</comment>
<keyword evidence="3 6" id="KW-0812">Transmembrane</keyword>
<dbReference type="InterPro" id="IPR044644">
    <property type="entry name" value="DinF-like"/>
</dbReference>
<feature type="transmembrane region" description="Helical" evidence="6">
    <location>
        <begin position="328"/>
        <end position="348"/>
    </location>
</feature>
<keyword evidence="5 6" id="KW-0472">Membrane</keyword>
<dbReference type="AlphaFoldDB" id="A0A7S2LIX6"/>
<feature type="transmembrane region" description="Helical" evidence="6">
    <location>
        <begin position="551"/>
        <end position="574"/>
    </location>
</feature>
<name>A0A7S2LIX6_9STRA</name>
<keyword evidence="4 6" id="KW-1133">Transmembrane helix</keyword>
<gene>
    <name evidence="7" type="ORF">SMAR0320_LOCUS12720</name>
</gene>
<comment type="subcellular location">
    <subcellularLocation>
        <location evidence="1">Membrane</location>
        <topology evidence="1">Multi-pass membrane protein</topology>
    </subcellularLocation>
</comment>
<feature type="transmembrane region" description="Helical" evidence="6">
    <location>
        <begin position="151"/>
        <end position="172"/>
    </location>
</feature>
<feature type="transmembrane region" description="Helical" evidence="6">
    <location>
        <begin position="268"/>
        <end position="290"/>
    </location>
</feature>
<feature type="transmembrane region" description="Helical" evidence="6">
    <location>
        <begin position="230"/>
        <end position="248"/>
    </location>
</feature>
<sequence>MTQHYSIVRRTHEATSAGRILLAFSLVAASFLVVESFAIHPSSIQSQRHVSSTCRGRRGAVAPLPIVDRGFSARFMSNASTDEDEIIVDAVGGNDVDDSEHVVIDALSKDDEKPVLQNTSTKTTQTSTANKEEDISMWPQFDDLDKRMMKIALPCIANFAINPLIGAVDLFWVNRMGNALAVAGQAAANQVFSSAFWIVSVLPSVTATLVSKANAKGDEGEVQDAVSQALVAGFYVSLVGSLLMLRYPDKVLSSVLKDGAPALKYAKPYLFIRSFAFLPSLISIIGFSAFRGTLDTKTPLKISLFSNMCNAVLDPILMFTMAMGVPGAALATLFAEVVSAGSFLALLLKRRMIRWSKIFRLPSWTALKPLLKGGAALQLRNVALNLTFLAVARVTQSLDDNGVAAAAHALAIQVFQIGGIVLLALSTVAQTVVPNEMIERVDPVTGEKSGGKSAAKSLVNRLMSWGFILGIVLGSLQLVLLPALQKSSPLEEVRQAAVIPSILASVYQIMNGLVFIGEGVMVGCGNFMQLSLSTVVATCAALLSLNTLPKMYGLTGVWMSFGVFNIFRLAGVWLHQTRLGPLAKVNKKQTA</sequence>
<dbReference type="EMBL" id="HBGZ01017708">
    <property type="protein sequence ID" value="CAD9607938.1"/>
    <property type="molecule type" value="Transcribed_RNA"/>
</dbReference>
<dbReference type="NCBIfam" id="TIGR00797">
    <property type="entry name" value="matE"/>
    <property type="match status" value="1"/>
</dbReference>
<reference evidence="7" key="1">
    <citation type="submission" date="2021-01" db="EMBL/GenBank/DDBJ databases">
        <authorList>
            <person name="Corre E."/>
            <person name="Pelletier E."/>
            <person name="Niang G."/>
            <person name="Scheremetjew M."/>
            <person name="Finn R."/>
            <person name="Kale V."/>
            <person name="Holt S."/>
            <person name="Cochrane G."/>
            <person name="Meng A."/>
            <person name="Brown T."/>
            <person name="Cohen L."/>
        </authorList>
    </citation>
    <scope>NUCLEOTIDE SEQUENCE</scope>
    <source>
        <strain evidence="7">SM1012Den-03</strain>
    </source>
</reference>
<evidence type="ECO:0008006" key="8">
    <source>
        <dbReference type="Google" id="ProtNLM"/>
    </source>
</evidence>
<dbReference type="PANTHER" id="PTHR42893">
    <property type="entry name" value="PROTEIN DETOXIFICATION 44, CHLOROPLASTIC-RELATED"/>
    <property type="match status" value="1"/>
</dbReference>
<proteinExistence type="inferred from homology"/>
<evidence type="ECO:0000256" key="6">
    <source>
        <dbReference type="SAM" id="Phobius"/>
    </source>
</evidence>
<dbReference type="GO" id="GO:0042910">
    <property type="term" value="F:xenobiotic transmembrane transporter activity"/>
    <property type="evidence" value="ECO:0007669"/>
    <property type="project" value="InterPro"/>
</dbReference>